<dbReference type="InterPro" id="IPR036104">
    <property type="entry name" value="BFN_sf"/>
</dbReference>
<comment type="caution">
    <text evidence="5">The sequence shown here is derived from an EMBL/GenBank/DDBJ whole genome shotgun (WGS) entry which is preliminary data.</text>
</comment>
<dbReference type="AlphaFoldDB" id="A0AAP0N256"/>
<evidence type="ECO:0000256" key="2">
    <source>
        <dbReference type="ARBA" id="ARBA00022722"/>
    </source>
</evidence>
<dbReference type="Gene3D" id="3.10.690.10">
    <property type="entry name" value="Bifunctional nuclease domain"/>
    <property type="match status" value="1"/>
</dbReference>
<evidence type="ECO:0000259" key="4">
    <source>
        <dbReference type="PROSITE" id="PS51658"/>
    </source>
</evidence>
<keyword evidence="2" id="KW-0540">Nuclease</keyword>
<feature type="domain" description="BFN" evidence="4">
    <location>
        <begin position="124"/>
        <end position="264"/>
    </location>
</feature>
<dbReference type="GO" id="GO:0016567">
    <property type="term" value="P:protein ubiquitination"/>
    <property type="evidence" value="ECO:0007669"/>
    <property type="project" value="TreeGrafter"/>
</dbReference>
<comment type="function">
    <text evidence="3">Bifunctional nuclease with both RNase and DNase activities. Involved in basal defense response. Participates in abscisic acid-derived callose deposition following infection by a necrotrophic pathogen.</text>
</comment>
<dbReference type="PANTHER" id="PTHR15160">
    <property type="entry name" value="VON HIPPEL-LINDAU PROTEIN"/>
    <property type="match status" value="1"/>
</dbReference>
<evidence type="ECO:0000313" key="5">
    <source>
        <dbReference type="EMBL" id="KAK9227919.1"/>
    </source>
</evidence>
<organism evidence="5 6">
    <name type="scientific">Citrus x changshan-huyou</name>
    <dbReference type="NCBI Taxonomy" id="2935761"/>
    <lineage>
        <taxon>Eukaryota</taxon>
        <taxon>Viridiplantae</taxon>
        <taxon>Streptophyta</taxon>
        <taxon>Embryophyta</taxon>
        <taxon>Tracheophyta</taxon>
        <taxon>Spermatophyta</taxon>
        <taxon>Magnoliopsida</taxon>
        <taxon>eudicotyledons</taxon>
        <taxon>Gunneridae</taxon>
        <taxon>Pentapetalae</taxon>
        <taxon>rosids</taxon>
        <taxon>malvids</taxon>
        <taxon>Sapindales</taxon>
        <taxon>Rutaceae</taxon>
        <taxon>Aurantioideae</taxon>
        <taxon>Citrus</taxon>
    </lineage>
</organism>
<evidence type="ECO:0000256" key="1">
    <source>
        <dbReference type="ARBA" id="ARBA00009095"/>
    </source>
</evidence>
<comment type="similarity">
    <text evidence="1">Belongs to the bifunctional nuclease family.</text>
</comment>
<accession>A0AAP0N256</accession>
<dbReference type="GO" id="GO:0030891">
    <property type="term" value="C:VCB complex"/>
    <property type="evidence" value="ECO:0007669"/>
    <property type="project" value="TreeGrafter"/>
</dbReference>
<dbReference type="Pfam" id="PF02577">
    <property type="entry name" value="BFN_dom"/>
    <property type="match status" value="1"/>
</dbReference>
<dbReference type="PROSITE" id="PS51658">
    <property type="entry name" value="BFN"/>
    <property type="match status" value="1"/>
</dbReference>
<dbReference type="SUPFAM" id="SSF103256">
    <property type="entry name" value="Hypothetical protein TM0160"/>
    <property type="match status" value="1"/>
</dbReference>
<dbReference type="InterPro" id="IPR001943">
    <property type="entry name" value="UVR_dom"/>
</dbReference>
<dbReference type="PANTHER" id="PTHR15160:SF1">
    <property type="entry name" value="VON HIPPEL-LINDAU DISEASE TUMOR SUPPRESSOR"/>
    <property type="match status" value="1"/>
</dbReference>
<proteinExistence type="inferred from homology"/>
<sequence>MSMLSAPFCVRTVSGFHGTNKTVQTNAGRLISNSLSASPFRLPMQLCFTSSSPKSVLLFCKSSRGSFGRRFSKNADDHDHDFLQASLLVPETMWHRRMRKQGYRENMKWQSSGQLVPFSVRTKEPRGDVTSIGPEFLRRFQSPTIFLKISCDGDFLLPIIVGEFAVDKLLYALLDDGEDEVGDCPDQFQFVKNVVEKLGYEVKMVRITERVVNTYFAKLYLSKPGKNEIISVDVRPSDAINVANRCEAPIYVSKHIVLKDAIRIGYGMGRAHRAKATYDVSLDRCQVCLVLILFISVFCFAVALSMSCTLSSAAEGPDSVTEEFDLVKNMDIAVREERYNDAAKFRDKLLKLRKSIHDH</sequence>
<keyword evidence="2" id="KW-0378">Hydrolase</keyword>
<evidence type="ECO:0000313" key="6">
    <source>
        <dbReference type="Proteomes" id="UP001428341"/>
    </source>
</evidence>
<dbReference type="Proteomes" id="UP001428341">
    <property type="component" value="Unassembled WGS sequence"/>
</dbReference>
<dbReference type="GO" id="GO:0005634">
    <property type="term" value="C:nucleus"/>
    <property type="evidence" value="ECO:0007669"/>
    <property type="project" value="TreeGrafter"/>
</dbReference>
<dbReference type="GO" id="GO:0004518">
    <property type="term" value="F:nuclease activity"/>
    <property type="evidence" value="ECO:0007669"/>
    <property type="project" value="UniProtKB-UniRule"/>
</dbReference>
<name>A0AAP0N256_9ROSI</name>
<dbReference type="Pfam" id="PF02151">
    <property type="entry name" value="UVR"/>
    <property type="match status" value="1"/>
</dbReference>
<protein>
    <recommendedName>
        <fullName evidence="4">BFN domain-containing protein</fullName>
    </recommendedName>
</protein>
<reference evidence="5 6" key="1">
    <citation type="submission" date="2024-05" db="EMBL/GenBank/DDBJ databases">
        <title>Haplotype-resolved chromosome-level genome assembly of Huyou (Citrus changshanensis).</title>
        <authorList>
            <person name="Miao C."/>
            <person name="Chen W."/>
            <person name="Wu Y."/>
            <person name="Wang L."/>
            <person name="Zhao S."/>
            <person name="Grierson D."/>
            <person name="Xu C."/>
            <person name="Chen K."/>
        </authorList>
    </citation>
    <scope>NUCLEOTIDE SEQUENCE [LARGE SCALE GENOMIC DNA]</scope>
    <source>
        <strain evidence="5">01-14</strain>
        <tissue evidence="5">Leaf</tissue>
    </source>
</reference>
<dbReference type="EMBL" id="JBCGBO010000001">
    <property type="protein sequence ID" value="KAK9227919.1"/>
    <property type="molecule type" value="Genomic_DNA"/>
</dbReference>
<gene>
    <name evidence="5" type="ORF">WN944_020863</name>
</gene>
<keyword evidence="6" id="KW-1185">Reference proteome</keyword>
<evidence type="ECO:0000256" key="3">
    <source>
        <dbReference type="ARBA" id="ARBA00025428"/>
    </source>
</evidence>
<dbReference type="InterPro" id="IPR003729">
    <property type="entry name" value="Bi_nuclease_dom"/>
</dbReference>